<dbReference type="InterPro" id="IPR004147">
    <property type="entry name" value="ABC1_dom"/>
</dbReference>
<protein>
    <recommendedName>
        <fullName evidence="2">ABC1 atypical kinase-like domain-containing protein</fullName>
    </recommendedName>
</protein>
<keyword evidence="1" id="KW-0812">Transmembrane</keyword>
<dbReference type="Proteomes" id="UP000232323">
    <property type="component" value="Unassembled WGS sequence"/>
</dbReference>
<dbReference type="SUPFAM" id="SSF56112">
    <property type="entry name" value="Protein kinase-like (PK-like)"/>
    <property type="match status" value="1"/>
</dbReference>
<dbReference type="CDD" id="cd05121">
    <property type="entry name" value="ABC1_ADCK3-like"/>
    <property type="match status" value="1"/>
</dbReference>
<evidence type="ECO:0000313" key="4">
    <source>
        <dbReference type="Proteomes" id="UP000232323"/>
    </source>
</evidence>
<keyword evidence="1" id="KW-0472">Membrane</keyword>
<feature type="transmembrane region" description="Helical" evidence="1">
    <location>
        <begin position="66"/>
        <end position="89"/>
    </location>
</feature>
<feature type="domain" description="ABC1 atypical kinase-like" evidence="2">
    <location>
        <begin position="212"/>
        <end position="487"/>
    </location>
</feature>
<evidence type="ECO:0000313" key="3">
    <source>
        <dbReference type="EMBL" id="GAX84710.1"/>
    </source>
</evidence>
<organism evidence="3 4">
    <name type="scientific">Chlamydomonas eustigma</name>
    <dbReference type="NCBI Taxonomy" id="1157962"/>
    <lineage>
        <taxon>Eukaryota</taxon>
        <taxon>Viridiplantae</taxon>
        <taxon>Chlorophyta</taxon>
        <taxon>core chlorophytes</taxon>
        <taxon>Chlorophyceae</taxon>
        <taxon>CS clade</taxon>
        <taxon>Chlamydomonadales</taxon>
        <taxon>Chlamydomonadaceae</taxon>
        <taxon>Chlamydomonas</taxon>
    </lineage>
</organism>
<gene>
    <name evidence="3" type="ORF">CEUSTIGMA_g12132.t1</name>
</gene>
<comment type="caution">
    <text evidence="3">The sequence shown here is derived from an EMBL/GenBank/DDBJ whole genome shotgun (WGS) entry which is preliminary data.</text>
</comment>
<feature type="transmembrane region" description="Helical" evidence="1">
    <location>
        <begin position="96"/>
        <end position="118"/>
    </location>
</feature>
<proteinExistence type="predicted"/>
<dbReference type="Pfam" id="PF03109">
    <property type="entry name" value="ABC1"/>
    <property type="match status" value="1"/>
</dbReference>
<dbReference type="PANTHER" id="PTHR43173:SF12">
    <property type="entry name" value="PROTEIN KINASE SUPERFAMILY PROTEIN"/>
    <property type="match status" value="1"/>
</dbReference>
<reference evidence="3 4" key="1">
    <citation type="submission" date="2017-08" db="EMBL/GenBank/DDBJ databases">
        <title>Acidophilic green algal genome provides insights into adaptation to an acidic environment.</title>
        <authorList>
            <person name="Hirooka S."/>
            <person name="Hirose Y."/>
            <person name="Kanesaki Y."/>
            <person name="Higuchi S."/>
            <person name="Fujiwara T."/>
            <person name="Onuma R."/>
            <person name="Era A."/>
            <person name="Ohbayashi R."/>
            <person name="Uzuka A."/>
            <person name="Nozaki H."/>
            <person name="Yoshikawa H."/>
            <person name="Miyagishima S.Y."/>
        </authorList>
    </citation>
    <scope>NUCLEOTIDE SEQUENCE [LARGE SCALE GENOMIC DNA]</scope>
    <source>
        <strain evidence="3 4">NIES-2499</strain>
    </source>
</reference>
<dbReference type="PANTHER" id="PTHR43173">
    <property type="entry name" value="ABC1 FAMILY PROTEIN"/>
    <property type="match status" value="1"/>
</dbReference>
<sequence>MDLQSYSFSIRSKNNLILKYKQNSGSRRCTPFWRVLKGAVRRRTVIAIGFVGKFFIHPLYYTVRFFAISTALAFQPKLAVVTGTLLLAGAKGYNNILSMVSGVVQGPFLLLVGMRIVLPWSFPGLWRSLVYWQRLLPIMFSYFKTHVRAKRACGLNLTDRVHELWQEQHEFASESIFEVFSDLKGFYLKLGQILATKTDMLPAPYTSSLARLLDKLPPMPFKRIQCGIERQLGGQLSKYFVDMDTFPLASATIAQVHRAQLASAYGSHEVVVKVQHRGTKRMMSSDLSNMRIGCRILDALNVKLGFDLTSVVLEYCEQVPLEFNFRREAANAAAIREALHAHCAELPLLNRVVIPKVYPMLSTDQVLVMEYVDGVPILDVALMELELKTELVSALVLAYGVMILRTGLFHSDPHPGNLLACCKNDAQKDPVAPTQMTQSMNGSLHPLVNIALIDFGQVKELTDAARLKFSLLVCAMASRDNDLVIQVMKDVGLVVENCSLEFQAIAGYILFDTRMDFPEAHESPLDPNANEGWRCAKVPSLPQDLFMVVRVITLLRGVMSSLGVDVSSSLMWRPLAMQTIAELGGEFVK</sequence>
<feature type="transmembrane region" description="Helical" evidence="1">
    <location>
        <begin position="44"/>
        <end position="60"/>
    </location>
</feature>
<keyword evidence="1" id="KW-1133">Transmembrane helix</keyword>
<keyword evidence="4" id="KW-1185">Reference proteome</keyword>
<dbReference type="OrthoDB" id="427480at2759"/>
<dbReference type="STRING" id="1157962.A0A250XPI3"/>
<dbReference type="InterPro" id="IPR011009">
    <property type="entry name" value="Kinase-like_dom_sf"/>
</dbReference>
<dbReference type="AlphaFoldDB" id="A0A250XPI3"/>
<dbReference type="EMBL" id="BEGY01000133">
    <property type="protein sequence ID" value="GAX84710.1"/>
    <property type="molecule type" value="Genomic_DNA"/>
</dbReference>
<accession>A0A250XPI3</accession>
<name>A0A250XPI3_9CHLO</name>
<dbReference type="InterPro" id="IPR051130">
    <property type="entry name" value="Mito_struct-func_regulator"/>
</dbReference>
<evidence type="ECO:0000259" key="2">
    <source>
        <dbReference type="Pfam" id="PF03109"/>
    </source>
</evidence>
<evidence type="ECO:0000256" key="1">
    <source>
        <dbReference type="SAM" id="Phobius"/>
    </source>
</evidence>